<accession>A0A8B9S7X9</accession>
<evidence type="ECO:0000313" key="4">
    <source>
        <dbReference type="Ensembl" id="ENSAOWP00000011097.1"/>
    </source>
</evidence>
<comment type="similarity">
    <text evidence="1">Belongs to the short-chain dehydrogenases/reductases (SDR) family.</text>
</comment>
<feature type="region of interest" description="Disordered" evidence="3">
    <location>
        <begin position="274"/>
        <end position="295"/>
    </location>
</feature>
<dbReference type="AlphaFoldDB" id="A0A8B9S7X9"/>
<proteinExistence type="inferred from homology"/>
<feature type="region of interest" description="Disordered" evidence="3">
    <location>
        <begin position="218"/>
        <end position="251"/>
    </location>
</feature>
<dbReference type="Proteomes" id="UP000694424">
    <property type="component" value="Unplaced"/>
</dbReference>
<dbReference type="InterPro" id="IPR036291">
    <property type="entry name" value="NAD(P)-bd_dom_sf"/>
</dbReference>
<evidence type="ECO:0000313" key="5">
    <source>
        <dbReference type="Proteomes" id="UP000694424"/>
    </source>
</evidence>
<evidence type="ECO:0000256" key="1">
    <source>
        <dbReference type="ARBA" id="ARBA00006484"/>
    </source>
</evidence>
<feature type="region of interest" description="Disordered" evidence="3">
    <location>
        <begin position="131"/>
        <end position="151"/>
    </location>
</feature>
<feature type="region of interest" description="Disordered" evidence="3">
    <location>
        <begin position="1"/>
        <end position="43"/>
    </location>
</feature>
<feature type="compositionally biased region" description="Low complexity" evidence="3">
    <location>
        <begin position="131"/>
        <end position="147"/>
    </location>
</feature>
<keyword evidence="5" id="KW-1185">Reference proteome</keyword>
<dbReference type="GO" id="GO:0016491">
    <property type="term" value="F:oxidoreductase activity"/>
    <property type="evidence" value="ECO:0007669"/>
    <property type="project" value="UniProtKB-KW"/>
</dbReference>
<keyword evidence="2" id="KW-0560">Oxidoreductase</keyword>
<evidence type="ECO:0000256" key="3">
    <source>
        <dbReference type="SAM" id="MobiDB-lite"/>
    </source>
</evidence>
<dbReference type="Ensembl" id="ENSAOWT00000012632.1">
    <property type="protein sequence ID" value="ENSAOWP00000011097.1"/>
    <property type="gene ID" value="ENSAOWG00000007641.1"/>
</dbReference>
<reference evidence="4" key="1">
    <citation type="submission" date="2025-08" db="UniProtKB">
        <authorList>
            <consortium name="Ensembl"/>
        </authorList>
    </citation>
    <scope>IDENTIFICATION</scope>
</reference>
<name>A0A8B9S7X9_APTOW</name>
<reference evidence="4" key="2">
    <citation type="submission" date="2025-09" db="UniProtKB">
        <authorList>
            <consortium name="Ensembl"/>
        </authorList>
    </citation>
    <scope>IDENTIFICATION</scope>
</reference>
<protein>
    <submittedName>
        <fullName evidence="4">Uncharacterized protein</fullName>
    </submittedName>
</protein>
<evidence type="ECO:0000256" key="2">
    <source>
        <dbReference type="ARBA" id="ARBA00023002"/>
    </source>
</evidence>
<dbReference type="PANTHER" id="PTHR24320:SF226">
    <property type="entry name" value="RETINOL DEHYDROGENASE 11"/>
    <property type="match status" value="1"/>
</dbReference>
<dbReference type="Gene3D" id="3.40.50.720">
    <property type="entry name" value="NAD(P)-binding Rossmann-like Domain"/>
    <property type="match status" value="1"/>
</dbReference>
<organism evidence="4 5">
    <name type="scientific">Apteryx owenii</name>
    <name type="common">Little spotted kiwi</name>
    <dbReference type="NCBI Taxonomy" id="8824"/>
    <lineage>
        <taxon>Eukaryota</taxon>
        <taxon>Metazoa</taxon>
        <taxon>Chordata</taxon>
        <taxon>Craniata</taxon>
        <taxon>Vertebrata</taxon>
        <taxon>Euteleostomi</taxon>
        <taxon>Archelosauria</taxon>
        <taxon>Archosauria</taxon>
        <taxon>Dinosauria</taxon>
        <taxon>Saurischia</taxon>
        <taxon>Theropoda</taxon>
        <taxon>Coelurosauria</taxon>
        <taxon>Aves</taxon>
        <taxon>Palaeognathae</taxon>
        <taxon>Apterygiformes</taxon>
        <taxon>Apterygidae</taxon>
        <taxon>Apteryx</taxon>
    </lineage>
</organism>
<sequence>MVHPHMHPCPRWISPPQPRHGASPHPGLDEPPSPAPGPVLYPQETGNAEVRFMHLDLASLRSVRAFASAFLREEPHLHLLINNAGVSAGGQTEDGYGLTFQRPLLGAPRPRRPGQAGARGAADLPGLLRQQAGQRAARPGAGHAPAGHRGDVLRRAPRLRQHGNLPPRAALAEAAAGAARLALLPQRRRGRRDAAVLRHAGGPGALQRALLRRLPPAGAVAAGPRRRPGAGTLGGQRAAGGAGPVPPARPRRPRAINAARLRDGGRLVWEAGREGAGPGRACGRSTHGGVKGTQVPAGLEPVVVLPPAAPTAGGSRASPWWD</sequence>
<feature type="compositionally biased region" description="Gly residues" evidence="3">
    <location>
        <begin position="231"/>
        <end position="243"/>
    </location>
</feature>
<dbReference type="SUPFAM" id="SSF51735">
    <property type="entry name" value="NAD(P)-binding Rossmann-fold domains"/>
    <property type="match status" value="1"/>
</dbReference>
<dbReference type="PANTHER" id="PTHR24320">
    <property type="entry name" value="RETINOL DEHYDROGENASE"/>
    <property type="match status" value="1"/>
</dbReference>
<feature type="compositionally biased region" description="Pro residues" evidence="3">
    <location>
        <begin position="29"/>
        <end position="39"/>
    </location>
</feature>